<evidence type="ECO:0000313" key="2">
    <source>
        <dbReference type="EMBL" id="CAD8056407.1"/>
    </source>
</evidence>
<dbReference type="Proteomes" id="UP000688137">
    <property type="component" value="Unassembled WGS sequence"/>
</dbReference>
<gene>
    <name evidence="2" type="ORF">PPRIM_AZ9-3.1.T0240296</name>
</gene>
<evidence type="ECO:0000256" key="1">
    <source>
        <dbReference type="SAM" id="Phobius"/>
    </source>
</evidence>
<name>A0A8S1KNU7_PARPR</name>
<evidence type="ECO:0000313" key="3">
    <source>
        <dbReference type="Proteomes" id="UP000688137"/>
    </source>
</evidence>
<dbReference type="EMBL" id="CAJJDM010000022">
    <property type="protein sequence ID" value="CAD8056407.1"/>
    <property type="molecule type" value="Genomic_DNA"/>
</dbReference>
<evidence type="ECO:0008006" key="4">
    <source>
        <dbReference type="Google" id="ProtNLM"/>
    </source>
</evidence>
<reference evidence="2" key="1">
    <citation type="submission" date="2021-01" db="EMBL/GenBank/DDBJ databases">
        <authorList>
            <consortium name="Genoscope - CEA"/>
            <person name="William W."/>
        </authorList>
    </citation>
    <scope>NUCLEOTIDE SEQUENCE</scope>
</reference>
<proteinExistence type="predicted"/>
<accession>A0A8S1KNU7</accession>
<comment type="caution">
    <text evidence="2">The sequence shown here is derived from an EMBL/GenBank/DDBJ whole genome shotgun (WGS) entry which is preliminary data.</text>
</comment>
<keyword evidence="3" id="KW-1185">Reference proteome</keyword>
<protein>
    <recommendedName>
        <fullName evidence="4">Transmembrane protein</fullName>
    </recommendedName>
</protein>
<sequence length="277" mass="33468">MQIIKSRAVQQLVHRSQYNKIVWQSSNPYNKRWQYKFKNAYYTYPRDINQEHTYVKTPKDNWESVPLGWAWIQDLLHRHVPNFSCLIERRHRLFDKFNVYFLPAFSLFFYQFYPLAFGFKVLTVLPLAMLYVRARDKCGDPDFKETYLRDMLYKNNEINALFKDETLHVLDYDCEYDRGYPCPEKFPEFKNKFWQFFNTDTSMTTGYFKMADVESGAVMNLKFKTMPVPGKYRYQIGEPFYFYDLRAEITHNGQHKEVVLVDEKVALQKIRPFLLII</sequence>
<dbReference type="AlphaFoldDB" id="A0A8S1KNU7"/>
<feature type="transmembrane region" description="Helical" evidence="1">
    <location>
        <begin position="99"/>
        <end position="132"/>
    </location>
</feature>
<keyword evidence="1" id="KW-0472">Membrane</keyword>
<keyword evidence="1" id="KW-1133">Transmembrane helix</keyword>
<organism evidence="2 3">
    <name type="scientific">Paramecium primaurelia</name>
    <dbReference type="NCBI Taxonomy" id="5886"/>
    <lineage>
        <taxon>Eukaryota</taxon>
        <taxon>Sar</taxon>
        <taxon>Alveolata</taxon>
        <taxon>Ciliophora</taxon>
        <taxon>Intramacronucleata</taxon>
        <taxon>Oligohymenophorea</taxon>
        <taxon>Peniculida</taxon>
        <taxon>Parameciidae</taxon>
        <taxon>Paramecium</taxon>
    </lineage>
</organism>
<keyword evidence="1" id="KW-0812">Transmembrane</keyword>